<feature type="compositionally biased region" description="Basic and acidic residues" evidence="1">
    <location>
        <begin position="118"/>
        <end position="133"/>
    </location>
</feature>
<evidence type="ECO:0008006" key="5">
    <source>
        <dbReference type="Google" id="ProtNLM"/>
    </source>
</evidence>
<dbReference type="RefSeq" id="WP_233730465.1">
    <property type="nucleotide sequence ID" value="NZ_JAJVCN010000003.1"/>
</dbReference>
<evidence type="ECO:0000313" key="4">
    <source>
        <dbReference type="Proteomes" id="UP001521150"/>
    </source>
</evidence>
<keyword evidence="2" id="KW-0732">Signal</keyword>
<dbReference type="EMBL" id="JAJVCN010000003">
    <property type="protein sequence ID" value="MCE7009020.1"/>
    <property type="molecule type" value="Genomic_DNA"/>
</dbReference>
<name>A0ABS8ZMT5_9PSEU</name>
<accession>A0ABS8ZMT5</accession>
<feature type="compositionally biased region" description="Basic and acidic residues" evidence="1">
    <location>
        <begin position="51"/>
        <end position="71"/>
    </location>
</feature>
<sequence length="180" mass="18741">MGAKWRLATVTALLALATACGSSDSGGDKVASLGGDKQGNAQGNENAANDGKTDEDRMRDFAKCMREHGIDMPDPGPDGSMSATRMTEGDAEKWSKAGEACNKLLPNGGKPKPLSPEELDKARAKAKCMREHGFNWPDPNPDGSVSGGTIDLSGDKEKTEKAFKECGVETMGVPAAGGGR</sequence>
<protein>
    <recommendedName>
        <fullName evidence="5">PASTA domain-containing protein</fullName>
    </recommendedName>
</protein>
<keyword evidence="4" id="KW-1185">Reference proteome</keyword>
<organism evidence="3 4">
    <name type="scientific">Kibdelosporangium philippinense</name>
    <dbReference type="NCBI Taxonomy" id="211113"/>
    <lineage>
        <taxon>Bacteria</taxon>
        <taxon>Bacillati</taxon>
        <taxon>Actinomycetota</taxon>
        <taxon>Actinomycetes</taxon>
        <taxon>Pseudonocardiales</taxon>
        <taxon>Pseudonocardiaceae</taxon>
        <taxon>Kibdelosporangium</taxon>
    </lineage>
</organism>
<feature type="compositionally biased region" description="Basic and acidic residues" evidence="1">
    <location>
        <begin position="87"/>
        <end position="96"/>
    </location>
</feature>
<feature type="compositionally biased region" description="Low complexity" evidence="1">
    <location>
        <begin position="38"/>
        <end position="49"/>
    </location>
</feature>
<reference evidence="3 4" key="1">
    <citation type="submission" date="2021-12" db="EMBL/GenBank/DDBJ databases">
        <title>Genome sequence of Kibdelosporangium philippinense ATCC 49844.</title>
        <authorList>
            <person name="Fedorov E.A."/>
            <person name="Omeragic M."/>
            <person name="Shalygina K.F."/>
            <person name="Maclea K.S."/>
        </authorList>
    </citation>
    <scope>NUCLEOTIDE SEQUENCE [LARGE SCALE GENOMIC DNA]</scope>
    <source>
        <strain evidence="3 4">ATCC 49844</strain>
    </source>
</reference>
<feature type="signal peptide" evidence="2">
    <location>
        <begin position="1"/>
        <end position="22"/>
    </location>
</feature>
<comment type="caution">
    <text evidence="3">The sequence shown here is derived from an EMBL/GenBank/DDBJ whole genome shotgun (WGS) entry which is preliminary data.</text>
</comment>
<feature type="region of interest" description="Disordered" evidence="1">
    <location>
        <begin position="20"/>
        <end position="153"/>
    </location>
</feature>
<evidence type="ECO:0000256" key="2">
    <source>
        <dbReference type="SAM" id="SignalP"/>
    </source>
</evidence>
<dbReference type="Proteomes" id="UP001521150">
    <property type="component" value="Unassembled WGS sequence"/>
</dbReference>
<dbReference type="PROSITE" id="PS51257">
    <property type="entry name" value="PROKAR_LIPOPROTEIN"/>
    <property type="match status" value="1"/>
</dbReference>
<evidence type="ECO:0000256" key="1">
    <source>
        <dbReference type="SAM" id="MobiDB-lite"/>
    </source>
</evidence>
<gene>
    <name evidence="3" type="ORF">LWC34_40335</name>
</gene>
<feature type="chain" id="PRO_5046387494" description="PASTA domain-containing protein" evidence="2">
    <location>
        <begin position="23"/>
        <end position="180"/>
    </location>
</feature>
<proteinExistence type="predicted"/>
<evidence type="ECO:0000313" key="3">
    <source>
        <dbReference type="EMBL" id="MCE7009020.1"/>
    </source>
</evidence>